<feature type="domain" description="Retrotransposon gag" evidence="1">
    <location>
        <begin position="139"/>
        <end position="188"/>
    </location>
</feature>
<accession>A0A7J0FDM6</accession>
<comment type="caution">
    <text evidence="2">The sequence shown here is derived from an EMBL/GenBank/DDBJ whole genome shotgun (WGS) entry which is preliminary data.</text>
</comment>
<evidence type="ECO:0000259" key="1">
    <source>
        <dbReference type="Pfam" id="PF03732"/>
    </source>
</evidence>
<gene>
    <name evidence="2" type="ORF">Acr_11g0011100</name>
</gene>
<keyword evidence="3" id="KW-1185">Reference proteome</keyword>
<dbReference type="OrthoDB" id="1936908at2759"/>
<dbReference type="Pfam" id="PF03732">
    <property type="entry name" value="Retrotrans_gag"/>
    <property type="match status" value="1"/>
</dbReference>
<name>A0A7J0FDM6_9ERIC</name>
<sequence>MELKRGRARMVGRGRGVVVRLDGVHLLRMFTTRVLLVSSTRPIVGPIRRETTPDVPVILSQFARKVAAAMLEMERTRHEKIHIQRDVTSVNFKEAMKEFRKMNPLSFDGLGDPVVVGHCLSQIRKIFDTVSITEDDMKADFESTFKDQYFPEAYRDELKDQFEKLVQGDMKVSEYAIKFQSLSRFAPDFQRIRNFFDLLDCAIRVKPKKGQRKEFKGSWGAEANVVGHQFYYLWKFQQERDREMIHRDQLGNKCLVHQF</sequence>
<dbReference type="InterPro" id="IPR005162">
    <property type="entry name" value="Retrotrans_gag_dom"/>
</dbReference>
<proteinExistence type="predicted"/>
<dbReference type="AlphaFoldDB" id="A0A7J0FDM6"/>
<organism evidence="2 3">
    <name type="scientific">Actinidia rufa</name>
    <dbReference type="NCBI Taxonomy" id="165716"/>
    <lineage>
        <taxon>Eukaryota</taxon>
        <taxon>Viridiplantae</taxon>
        <taxon>Streptophyta</taxon>
        <taxon>Embryophyta</taxon>
        <taxon>Tracheophyta</taxon>
        <taxon>Spermatophyta</taxon>
        <taxon>Magnoliopsida</taxon>
        <taxon>eudicotyledons</taxon>
        <taxon>Gunneridae</taxon>
        <taxon>Pentapetalae</taxon>
        <taxon>asterids</taxon>
        <taxon>Ericales</taxon>
        <taxon>Actinidiaceae</taxon>
        <taxon>Actinidia</taxon>
    </lineage>
</organism>
<evidence type="ECO:0000313" key="3">
    <source>
        <dbReference type="Proteomes" id="UP000585474"/>
    </source>
</evidence>
<dbReference type="EMBL" id="BJWL01000011">
    <property type="protein sequence ID" value="GFY96804.1"/>
    <property type="molecule type" value="Genomic_DNA"/>
</dbReference>
<reference evidence="2 3" key="1">
    <citation type="submission" date="2019-07" db="EMBL/GenBank/DDBJ databases">
        <title>De Novo Assembly of kiwifruit Actinidia rufa.</title>
        <authorList>
            <person name="Sugita-Konishi S."/>
            <person name="Sato K."/>
            <person name="Mori E."/>
            <person name="Abe Y."/>
            <person name="Kisaki G."/>
            <person name="Hamano K."/>
            <person name="Suezawa K."/>
            <person name="Otani M."/>
            <person name="Fukuda T."/>
            <person name="Manabe T."/>
            <person name="Gomi K."/>
            <person name="Tabuchi M."/>
            <person name="Akimitsu K."/>
            <person name="Kataoka I."/>
        </authorList>
    </citation>
    <scope>NUCLEOTIDE SEQUENCE [LARGE SCALE GENOMIC DNA]</scope>
    <source>
        <strain evidence="3">cv. Fuchu</strain>
    </source>
</reference>
<dbReference type="Proteomes" id="UP000585474">
    <property type="component" value="Unassembled WGS sequence"/>
</dbReference>
<evidence type="ECO:0000313" key="2">
    <source>
        <dbReference type="EMBL" id="GFY96804.1"/>
    </source>
</evidence>
<protein>
    <recommendedName>
        <fullName evidence="1">Retrotransposon gag domain-containing protein</fullName>
    </recommendedName>
</protein>